<dbReference type="EMBL" id="UGPB01000001">
    <property type="protein sequence ID" value="STY28246.1"/>
    <property type="molecule type" value="Genomic_DNA"/>
</dbReference>
<evidence type="ECO:0000256" key="7">
    <source>
        <dbReference type="ARBA" id="ARBA00023065"/>
    </source>
</evidence>
<evidence type="ECO:0000256" key="6">
    <source>
        <dbReference type="ARBA" id="ARBA00022989"/>
    </source>
</evidence>
<gene>
    <name evidence="12" type="primary">czcD_2</name>
    <name evidence="12" type="ORF">NCTC11532_00416</name>
</gene>
<evidence type="ECO:0000256" key="9">
    <source>
        <dbReference type="SAM" id="Phobius"/>
    </source>
</evidence>
<dbReference type="NCBIfam" id="TIGR01297">
    <property type="entry name" value="CDF"/>
    <property type="match status" value="1"/>
</dbReference>
<evidence type="ECO:0000259" key="11">
    <source>
        <dbReference type="Pfam" id="PF16916"/>
    </source>
</evidence>
<dbReference type="InterPro" id="IPR027470">
    <property type="entry name" value="Cation_efflux_CTD"/>
</dbReference>
<evidence type="ECO:0000256" key="3">
    <source>
        <dbReference type="ARBA" id="ARBA00022448"/>
    </source>
</evidence>
<protein>
    <submittedName>
        <fullName evidence="12">Cation efflux system protein</fullName>
    </submittedName>
</protein>
<evidence type="ECO:0000256" key="2">
    <source>
        <dbReference type="ARBA" id="ARBA00008873"/>
    </source>
</evidence>
<feature type="transmembrane region" description="Helical" evidence="9">
    <location>
        <begin position="116"/>
        <end position="135"/>
    </location>
</feature>
<dbReference type="SUPFAM" id="SSF161111">
    <property type="entry name" value="Cation efflux protein transmembrane domain-like"/>
    <property type="match status" value="1"/>
</dbReference>
<dbReference type="GO" id="GO:0005886">
    <property type="term" value="C:plasma membrane"/>
    <property type="evidence" value="ECO:0007669"/>
    <property type="project" value="TreeGrafter"/>
</dbReference>
<accession>A0A378LMV7</accession>
<dbReference type="RefSeq" id="WP_031562889.1">
    <property type="nucleotide sequence ID" value="NZ_CAAAIS010000002.1"/>
</dbReference>
<dbReference type="InterPro" id="IPR058533">
    <property type="entry name" value="Cation_efflux_TM"/>
</dbReference>
<dbReference type="SUPFAM" id="SSF160240">
    <property type="entry name" value="Cation efflux protein cytoplasmic domain-like"/>
    <property type="match status" value="1"/>
</dbReference>
<proteinExistence type="inferred from homology"/>
<dbReference type="AlphaFoldDB" id="A0A378LMV7"/>
<keyword evidence="7" id="KW-0406">Ion transport</keyword>
<keyword evidence="5" id="KW-0864">Zinc transport</keyword>
<sequence length="310" mass="34508">MSHNHNHAIASNQNKKYLWGAFVLTTSYLIIEVVGGLITGSLALLSDAAHMLTDASALAISLTATYLSDRPANSRKTFGYYRFEILAAAFNAILLFLVAIYIVYEAYQRLYAPTSIQTLGMLIIAVIGLLVNLMSMRLLASGKDNSLNVKSAYLEVWSDMLGSVGVIIGALIIRWTGYEWVDSAIAIAIGLWVLPRTWILLKETVNILLEGVPEGMDVEEIQTEICRIPGILGVHDFHLWSLTSGKPSLTAHIVYDKAYDHSEHLLPLLQEILATKFSVFHTTFQFEHKPCQHIGIGCNYKKTEDHPQEF</sequence>
<dbReference type="OrthoDB" id="9809646at2"/>
<keyword evidence="3" id="KW-0813">Transport</keyword>
<dbReference type="GO" id="GO:0005385">
    <property type="term" value="F:zinc ion transmembrane transporter activity"/>
    <property type="evidence" value="ECO:0007669"/>
    <property type="project" value="TreeGrafter"/>
</dbReference>
<evidence type="ECO:0000256" key="5">
    <source>
        <dbReference type="ARBA" id="ARBA00022906"/>
    </source>
</evidence>
<dbReference type="Gene3D" id="1.20.1510.10">
    <property type="entry name" value="Cation efflux protein transmembrane domain"/>
    <property type="match status" value="1"/>
</dbReference>
<comment type="similarity">
    <text evidence="2">Belongs to the cation diffusion facilitator (CDF) transporter (TC 2.A.4) family. SLC30A subfamily.</text>
</comment>
<dbReference type="STRING" id="1122170.GCA_000701265_02262"/>
<keyword evidence="13" id="KW-1185">Reference proteome</keyword>
<evidence type="ECO:0000256" key="4">
    <source>
        <dbReference type="ARBA" id="ARBA00022692"/>
    </source>
</evidence>
<feature type="transmembrane region" description="Helical" evidence="9">
    <location>
        <begin position="80"/>
        <end position="104"/>
    </location>
</feature>
<dbReference type="InterPro" id="IPR036837">
    <property type="entry name" value="Cation_efflux_CTD_sf"/>
</dbReference>
<evidence type="ECO:0000259" key="10">
    <source>
        <dbReference type="Pfam" id="PF01545"/>
    </source>
</evidence>
<dbReference type="PANTHER" id="PTHR11562">
    <property type="entry name" value="CATION EFFLUX PROTEIN/ ZINC TRANSPORTER"/>
    <property type="match status" value="1"/>
</dbReference>
<keyword evidence="4 9" id="KW-0812">Transmembrane</keyword>
<keyword evidence="6 9" id="KW-1133">Transmembrane helix</keyword>
<dbReference type="InterPro" id="IPR050681">
    <property type="entry name" value="CDF/SLC30A"/>
</dbReference>
<keyword evidence="5" id="KW-0862">Zinc</keyword>
<name>A0A378LMV7_9GAMM</name>
<comment type="subcellular location">
    <subcellularLocation>
        <location evidence="1">Membrane</location>
        <topology evidence="1">Multi-pass membrane protein</topology>
    </subcellularLocation>
</comment>
<dbReference type="InterPro" id="IPR027469">
    <property type="entry name" value="Cation_efflux_TMD_sf"/>
</dbReference>
<dbReference type="Proteomes" id="UP000255297">
    <property type="component" value="Unassembled WGS sequence"/>
</dbReference>
<evidence type="ECO:0000256" key="1">
    <source>
        <dbReference type="ARBA" id="ARBA00004141"/>
    </source>
</evidence>
<dbReference type="InterPro" id="IPR002524">
    <property type="entry name" value="Cation_efflux"/>
</dbReference>
<keyword evidence="8 9" id="KW-0472">Membrane</keyword>
<dbReference type="PANTHER" id="PTHR11562:SF17">
    <property type="entry name" value="RE54080P-RELATED"/>
    <property type="match status" value="1"/>
</dbReference>
<reference evidence="12 13" key="1">
    <citation type="submission" date="2018-06" db="EMBL/GenBank/DDBJ databases">
        <authorList>
            <consortium name="Pathogen Informatics"/>
            <person name="Doyle S."/>
        </authorList>
    </citation>
    <scope>NUCLEOTIDE SEQUENCE [LARGE SCALE GENOMIC DNA]</scope>
    <source>
        <strain evidence="12 13">NCTC11532</strain>
    </source>
</reference>
<dbReference type="Pfam" id="PF16916">
    <property type="entry name" value="ZT_dimer"/>
    <property type="match status" value="1"/>
</dbReference>
<feature type="transmembrane region" description="Helical" evidence="9">
    <location>
        <begin position="21"/>
        <end position="45"/>
    </location>
</feature>
<evidence type="ECO:0000313" key="13">
    <source>
        <dbReference type="Proteomes" id="UP000255297"/>
    </source>
</evidence>
<feature type="domain" description="Cation efflux protein cytoplasmic" evidence="11">
    <location>
        <begin position="213"/>
        <end position="288"/>
    </location>
</feature>
<organism evidence="12 13">
    <name type="scientific">Legionella wadsworthii</name>
    <dbReference type="NCBI Taxonomy" id="28088"/>
    <lineage>
        <taxon>Bacteria</taxon>
        <taxon>Pseudomonadati</taxon>
        <taxon>Pseudomonadota</taxon>
        <taxon>Gammaproteobacteria</taxon>
        <taxon>Legionellales</taxon>
        <taxon>Legionellaceae</taxon>
        <taxon>Legionella</taxon>
    </lineage>
</organism>
<dbReference type="Pfam" id="PF01545">
    <property type="entry name" value="Cation_efflux"/>
    <property type="match status" value="1"/>
</dbReference>
<feature type="domain" description="Cation efflux protein transmembrane" evidence="10">
    <location>
        <begin position="21"/>
        <end position="209"/>
    </location>
</feature>
<evidence type="ECO:0000256" key="8">
    <source>
        <dbReference type="ARBA" id="ARBA00023136"/>
    </source>
</evidence>
<evidence type="ECO:0000313" key="12">
    <source>
        <dbReference type="EMBL" id="STY28246.1"/>
    </source>
</evidence>
<feature type="transmembrane region" description="Helical" evidence="9">
    <location>
        <begin position="156"/>
        <end position="177"/>
    </location>
</feature>